<evidence type="ECO:0000256" key="5">
    <source>
        <dbReference type="ARBA" id="ARBA00022989"/>
    </source>
</evidence>
<dbReference type="InterPro" id="IPR003439">
    <property type="entry name" value="ABC_transporter-like_ATP-bd"/>
</dbReference>
<evidence type="ECO:0000256" key="3">
    <source>
        <dbReference type="ARBA" id="ARBA00022741"/>
    </source>
</evidence>
<feature type="domain" description="ABC transmembrane type-1" evidence="9">
    <location>
        <begin position="16"/>
        <end position="298"/>
    </location>
</feature>
<dbReference type="PROSITE" id="PS50929">
    <property type="entry name" value="ABC_TM1F"/>
    <property type="match status" value="1"/>
</dbReference>
<dbReference type="SUPFAM" id="SSF52540">
    <property type="entry name" value="P-loop containing nucleoside triphosphate hydrolases"/>
    <property type="match status" value="1"/>
</dbReference>
<dbReference type="Gene3D" id="3.40.50.300">
    <property type="entry name" value="P-loop containing nucleotide triphosphate hydrolases"/>
    <property type="match status" value="1"/>
</dbReference>
<name>A0ABS7DMJ0_9FIRM</name>
<keyword evidence="3" id="KW-0547">Nucleotide-binding</keyword>
<dbReference type="EMBL" id="JAGFNZ010000002">
    <property type="protein sequence ID" value="MBW7572316.1"/>
    <property type="molecule type" value="Genomic_DNA"/>
</dbReference>
<sequence length="576" mass="64143">MTRLMKYCTPYVIHILLAIMLLFSQAYCDLALPSYMSDIINKGIASGNTREIWNIGAKMLLVALLSAVCSVAVSLIAARVAAGVCRTLRLNLFEKVETFSNAEFDCFSTSSLITRTTNDITQVQTLLVMAIRMVLYAPILGTGGVLRALSKSRSMSWVIGIAVICLLCLVAVVFVVAMPRFRVIQNLIDRLNLIVRENLEGMLVIRAFSTQRFEENRFDKANHDLTDTNLFINRLMSTMMPTMMLIMNLITVLIVWVGSHQVSALHLQVGDMLAYMQYVMQIILAFLMMAMMFILIPRASVSAERIADVLETEPSIKNRENTRAPQTCGGVIRFEHVSFRYPKGDQDVLHDIDFTAVPGQTTAIIGSTGSGKSSIVNLIPRFYDPTEGRVTLDGVDIREFDIHELRRQIGYVPQKGILFSGTIQSNLAYADPDTATQEEITRAAEIAQATEFIESKPDKFETEIAQGGSNVSGGQKQRLSIARALVKKPQIHIFDDSFSALDFKTDAKLQSALHEKTGWATTIVVAQRISSIMYAEQILVLENGRIVGKGTHRELMDSCEVYREIALSQLSKEELE</sequence>
<dbReference type="Pfam" id="PF00664">
    <property type="entry name" value="ABC_membrane"/>
    <property type="match status" value="1"/>
</dbReference>
<feature type="transmembrane region" description="Helical" evidence="7">
    <location>
        <begin position="155"/>
        <end position="177"/>
    </location>
</feature>
<dbReference type="RefSeq" id="WP_219964724.1">
    <property type="nucleotide sequence ID" value="NZ_JAGFNZ010000002.1"/>
</dbReference>
<dbReference type="InterPro" id="IPR027417">
    <property type="entry name" value="P-loop_NTPase"/>
</dbReference>
<accession>A0ABS7DMJ0</accession>
<dbReference type="InterPro" id="IPR017871">
    <property type="entry name" value="ABC_transporter-like_CS"/>
</dbReference>
<proteinExistence type="predicted"/>
<evidence type="ECO:0000256" key="4">
    <source>
        <dbReference type="ARBA" id="ARBA00022840"/>
    </source>
</evidence>
<dbReference type="SMART" id="SM00382">
    <property type="entry name" value="AAA"/>
    <property type="match status" value="1"/>
</dbReference>
<dbReference type="PANTHER" id="PTHR43394:SF1">
    <property type="entry name" value="ATP-BINDING CASSETTE SUB-FAMILY B MEMBER 10, MITOCHONDRIAL"/>
    <property type="match status" value="1"/>
</dbReference>
<comment type="caution">
    <text evidence="10">The sequence shown here is derived from an EMBL/GenBank/DDBJ whole genome shotgun (WGS) entry which is preliminary data.</text>
</comment>
<dbReference type="CDD" id="cd18548">
    <property type="entry name" value="ABC_6TM_Tm287_like"/>
    <property type="match status" value="1"/>
</dbReference>
<evidence type="ECO:0000256" key="2">
    <source>
        <dbReference type="ARBA" id="ARBA00022692"/>
    </source>
</evidence>
<feature type="transmembrane region" description="Helical" evidence="7">
    <location>
        <begin position="125"/>
        <end position="149"/>
    </location>
</feature>
<comment type="subcellular location">
    <subcellularLocation>
        <location evidence="1">Cell membrane</location>
        <topology evidence="1">Multi-pass membrane protein</topology>
    </subcellularLocation>
</comment>
<reference evidence="10 11" key="1">
    <citation type="submission" date="2021-03" db="EMBL/GenBank/DDBJ databases">
        <title>Caproiciproducens sp. nov. isolated from feces of cow.</title>
        <authorList>
            <person name="Choi J.-Y."/>
        </authorList>
    </citation>
    <scope>NUCLEOTIDE SEQUENCE [LARGE SCALE GENOMIC DNA]</scope>
    <source>
        <strain evidence="10 11">AGMB10547</strain>
    </source>
</reference>
<evidence type="ECO:0000313" key="10">
    <source>
        <dbReference type="EMBL" id="MBW7572316.1"/>
    </source>
</evidence>
<evidence type="ECO:0000256" key="6">
    <source>
        <dbReference type="ARBA" id="ARBA00023136"/>
    </source>
</evidence>
<dbReference type="PANTHER" id="PTHR43394">
    <property type="entry name" value="ATP-DEPENDENT PERMEASE MDL1, MITOCHONDRIAL"/>
    <property type="match status" value="1"/>
</dbReference>
<evidence type="ECO:0000259" key="9">
    <source>
        <dbReference type="PROSITE" id="PS50929"/>
    </source>
</evidence>
<feature type="transmembrane region" description="Helical" evidence="7">
    <location>
        <begin position="239"/>
        <end position="258"/>
    </location>
</feature>
<protein>
    <submittedName>
        <fullName evidence="10">ABC transporter ATP-binding protein</fullName>
    </submittedName>
</protein>
<evidence type="ECO:0000313" key="11">
    <source>
        <dbReference type="Proteomes" id="UP000719942"/>
    </source>
</evidence>
<dbReference type="Proteomes" id="UP000719942">
    <property type="component" value="Unassembled WGS sequence"/>
</dbReference>
<evidence type="ECO:0000259" key="8">
    <source>
        <dbReference type="PROSITE" id="PS50893"/>
    </source>
</evidence>
<evidence type="ECO:0000256" key="1">
    <source>
        <dbReference type="ARBA" id="ARBA00004651"/>
    </source>
</evidence>
<feature type="transmembrane region" description="Helical" evidence="7">
    <location>
        <begin position="278"/>
        <end position="296"/>
    </location>
</feature>
<keyword evidence="4 10" id="KW-0067">ATP-binding</keyword>
<dbReference type="InterPro" id="IPR003593">
    <property type="entry name" value="AAA+_ATPase"/>
</dbReference>
<feature type="domain" description="ABC transporter" evidence="8">
    <location>
        <begin position="332"/>
        <end position="568"/>
    </location>
</feature>
<keyword evidence="6 7" id="KW-0472">Membrane</keyword>
<keyword evidence="11" id="KW-1185">Reference proteome</keyword>
<dbReference type="PROSITE" id="PS00211">
    <property type="entry name" value="ABC_TRANSPORTER_1"/>
    <property type="match status" value="1"/>
</dbReference>
<dbReference type="InterPro" id="IPR036640">
    <property type="entry name" value="ABC1_TM_sf"/>
</dbReference>
<dbReference type="Gene3D" id="1.20.1560.10">
    <property type="entry name" value="ABC transporter type 1, transmembrane domain"/>
    <property type="match status" value="1"/>
</dbReference>
<gene>
    <name evidence="10" type="ORF">J5W02_05765</name>
</gene>
<dbReference type="GO" id="GO:0005524">
    <property type="term" value="F:ATP binding"/>
    <property type="evidence" value="ECO:0007669"/>
    <property type="project" value="UniProtKB-KW"/>
</dbReference>
<dbReference type="InterPro" id="IPR039421">
    <property type="entry name" value="Type_1_exporter"/>
</dbReference>
<dbReference type="InterPro" id="IPR011527">
    <property type="entry name" value="ABC1_TM_dom"/>
</dbReference>
<dbReference type="PROSITE" id="PS50893">
    <property type="entry name" value="ABC_TRANSPORTER_2"/>
    <property type="match status" value="1"/>
</dbReference>
<keyword evidence="2 7" id="KW-0812">Transmembrane</keyword>
<organism evidence="10 11">
    <name type="scientific">Caproiciproducens faecalis</name>
    <dbReference type="NCBI Taxonomy" id="2820301"/>
    <lineage>
        <taxon>Bacteria</taxon>
        <taxon>Bacillati</taxon>
        <taxon>Bacillota</taxon>
        <taxon>Clostridia</taxon>
        <taxon>Eubacteriales</taxon>
        <taxon>Acutalibacteraceae</taxon>
        <taxon>Caproiciproducens</taxon>
    </lineage>
</organism>
<keyword evidence="5 7" id="KW-1133">Transmembrane helix</keyword>
<dbReference type="SUPFAM" id="SSF90123">
    <property type="entry name" value="ABC transporter transmembrane region"/>
    <property type="match status" value="1"/>
</dbReference>
<evidence type="ECO:0000256" key="7">
    <source>
        <dbReference type="SAM" id="Phobius"/>
    </source>
</evidence>
<feature type="transmembrane region" description="Helical" evidence="7">
    <location>
        <begin position="52"/>
        <end position="78"/>
    </location>
</feature>
<dbReference type="Pfam" id="PF00005">
    <property type="entry name" value="ABC_tran"/>
    <property type="match status" value="1"/>
</dbReference>